<feature type="compositionally biased region" description="Polar residues" evidence="2">
    <location>
        <begin position="312"/>
        <end position="328"/>
    </location>
</feature>
<feature type="chain" id="PRO_5026305753" evidence="3">
    <location>
        <begin position="32"/>
        <end position="496"/>
    </location>
</feature>
<dbReference type="Gene3D" id="2.120.10.30">
    <property type="entry name" value="TolB, C-terminal domain"/>
    <property type="match status" value="2"/>
</dbReference>
<dbReference type="KEGG" id="rub:GBA63_13625"/>
<feature type="region of interest" description="Disordered" evidence="2">
    <location>
        <begin position="59"/>
        <end position="80"/>
    </location>
</feature>
<dbReference type="EMBL" id="CP045119">
    <property type="protein sequence ID" value="QIN83560.1"/>
    <property type="molecule type" value="Genomic_DNA"/>
</dbReference>
<dbReference type="SUPFAM" id="SSF69304">
    <property type="entry name" value="Tricorn protease N-terminal domain"/>
    <property type="match status" value="1"/>
</dbReference>
<protein>
    <submittedName>
        <fullName evidence="4">Uncharacterized protein</fullName>
    </submittedName>
</protein>
<evidence type="ECO:0000256" key="3">
    <source>
        <dbReference type="SAM" id="SignalP"/>
    </source>
</evidence>
<dbReference type="Gene3D" id="2.60.40.10">
    <property type="entry name" value="Immunoglobulins"/>
    <property type="match status" value="1"/>
</dbReference>
<name>A0A6G8QAP7_9ACTN</name>
<dbReference type="Pfam" id="PF07676">
    <property type="entry name" value="PD40"/>
    <property type="match status" value="5"/>
</dbReference>
<dbReference type="PANTHER" id="PTHR36842:SF1">
    <property type="entry name" value="PROTEIN TOLB"/>
    <property type="match status" value="1"/>
</dbReference>
<evidence type="ECO:0000256" key="1">
    <source>
        <dbReference type="ARBA" id="ARBA00009820"/>
    </source>
</evidence>
<accession>A0A6G8QAP7</accession>
<gene>
    <name evidence="4" type="ORF">GBA63_13625</name>
</gene>
<dbReference type="InterPro" id="IPR011659">
    <property type="entry name" value="WD40"/>
</dbReference>
<dbReference type="PANTHER" id="PTHR36842">
    <property type="entry name" value="PROTEIN TOLB HOMOLOG"/>
    <property type="match status" value="1"/>
</dbReference>
<dbReference type="AlphaFoldDB" id="A0A6G8QAP7"/>
<dbReference type="InterPro" id="IPR011042">
    <property type="entry name" value="6-blade_b-propeller_TolB-like"/>
</dbReference>
<keyword evidence="3" id="KW-0732">Signal</keyword>
<comment type="similarity">
    <text evidence="1">Belongs to the TolB family.</text>
</comment>
<proteinExistence type="inferred from homology"/>
<dbReference type="Proteomes" id="UP000501452">
    <property type="component" value="Chromosome"/>
</dbReference>
<reference evidence="4 5" key="1">
    <citation type="submission" date="2019-10" db="EMBL/GenBank/DDBJ databases">
        <title>Rubrobacter sp nov SCSIO 52090 isolated from a deep-sea sediment in the South China Sea.</title>
        <authorList>
            <person name="Chen R.W."/>
        </authorList>
    </citation>
    <scope>NUCLEOTIDE SEQUENCE [LARGE SCALE GENOMIC DNA]</scope>
    <source>
        <strain evidence="4 5">SCSIO 52909</strain>
    </source>
</reference>
<sequence length="496" mass="52546">MTKTGQIKLFMLIAAVSLALLALLATKPAEAAFPGKNGKIIFWSDRSTGPGLYTTFPGNSTAAKVPGTSPGESQPTWSPDGTRIVFQSTSRNSKEISVMNADGSGRQQLTSTDTIAEQEPTWSPDGTRIAFVAGKSDTDTTTDLEIWVMDADGSDLVQMTNTPQGVRDTQPAWSPDGSRFAFLSEGRPGDTNSNIYVMDANPATNDALNLTDDDSTMTPVYQYNDEDPTWSPDGTRIAYSTKADVWTMNASNGSGKVNLTTGDGGGSQPTWSPDGNSIAYVRGGDIWMMDESGANKKGVDTTLRKDEKPDWQQDSIPPQTTITSGPPNPTRNAAASLGFVSSETGSAFECSLDGAAFAGCASPKTYTVANGTHTFRVRATDVAGNADATPAVRTWTVDTIKPTISAMRPLSGSTTSDRTPTIRATVKDNLTNLVEGDIKLYVNGALIPAAKYTYGSSTDVLVYNSPSLSAGKKNVRLVATDEAGNVGARSWSFTVR</sequence>
<organism evidence="4 5">
    <name type="scientific">Rubrobacter tropicus</name>
    <dbReference type="NCBI Taxonomy" id="2653851"/>
    <lineage>
        <taxon>Bacteria</taxon>
        <taxon>Bacillati</taxon>
        <taxon>Actinomycetota</taxon>
        <taxon>Rubrobacteria</taxon>
        <taxon>Rubrobacterales</taxon>
        <taxon>Rubrobacteraceae</taxon>
        <taxon>Rubrobacter</taxon>
    </lineage>
</organism>
<evidence type="ECO:0000313" key="5">
    <source>
        <dbReference type="Proteomes" id="UP000501452"/>
    </source>
</evidence>
<feature type="compositionally biased region" description="Polar residues" evidence="2">
    <location>
        <begin position="70"/>
        <end position="80"/>
    </location>
</feature>
<dbReference type="InterPro" id="IPR013783">
    <property type="entry name" value="Ig-like_fold"/>
</dbReference>
<evidence type="ECO:0000313" key="4">
    <source>
        <dbReference type="EMBL" id="QIN83560.1"/>
    </source>
</evidence>
<feature type="region of interest" description="Disordered" evidence="2">
    <location>
        <begin position="306"/>
        <end position="328"/>
    </location>
</feature>
<evidence type="ECO:0000256" key="2">
    <source>
        <dbReference type="SAM" id="MobiDB-lite"/>
    </source>
</evidence>
<feature type="signal peptide" evidence="3">
    <location>
        <begin position="1"/>
        <end position="31"/>
    </location>
</feature>
<dbReference type="GO" id="GO:0005975">
    <property type="term" value="P:carbohydrate metabolic process"/>
    <property type="evidence" value="ECO:0007669"/>
    <property type="project" value="UniProtKB-ARBA"/>
</dbReference>
<dbReference type="RefSeq" id="WP_166176965.1">
    <property type="nucleotide sequence ID" value="NZ_CP045119.1"/>
</dbReference>
<keyword evidence="5" id="KW-1185">Reference proteome</keyword>